<reference evidence="10 11" key="1">
    <citation type="journal article" date="2021" name="Commun. Biol.">
        <title>The genome of Shorea leprosula (Dipterocarpaceae) highlights the ecological relevance of drought in aseasonal tropical rainforests.</title>
        <authorList>
            <person name="Ng K.K.S."/>
            <person name="Kobayashi M.J."/>
            <person name="Fawcett J.A."/>
            <person name="Hatakeyama M."/>
            <person name="Paape T."/>
            <person name="Ng C.H."/>
            <person name="Ang C.C."/>
            <person name="Tnah L.H."/>
            <person name="Lee C.T."/>
            <person name="Nishiyama T."/>
            <person name="Sese J."/>
            <person name="O'Brien M.J."/>
            <person name="Copetti D."/>
            <person name="Mohd Noor M.I."/>
            <person name="Ong R.C."/>
            <person name="Putra M."/>
            <person name="Sireger I.Z."/>
            <person name="Indrioko S."/>
            <person name="Kosugi Y."/>
            <person name="Izuno A."/>
            <person name="Isagi Y."/>
            <person name="Lee S.L."/>
            <person name="Shimizu K.K."/>
        </authorList>
    </citation>
    <scope>NUCLEOTIDE SEQUENCE [LARGE SCALE GENOMIC DNA]</scope>
    <source>
        <strain evidence="10">214</strain>
    </source>
</reference>
<evidence type="ECO:0000256" key="2">
    <source>
        <dbReference type="ARBA" id="ARBA00010781"/>
    </source>
</evidence>
<proteinExistence type="inferred from homology"/>
<dbReference type="EMBL" id="BPVZ01000108">
    <property type="protein sequence ID" value="GKV34863.1"/>
    <property type="molecule type" value="Genomic_DNA"/>
</dbReference>
<feature type="signal peptide" evidence="9">
    <location>
        <begin position="1"/>
        <end position="25"/>
    </location>
</feature>
<keyword evidence="8 9" id="KW-0339">Growth factor</keyword>
<accession>A0AAV5LCP7</accession>
<sequence>MKQRVYLTALLLFLVLLISSPHLTARFIVTKMEQEEVELNQITITEDIEPMTLMDMEPCDTGDEDCLKRRAIAEVHLDYVYTQHQKP</sequence>
<comment type="PTM">
    <text evidence="9">Sulfation is important for activity and for the binding to a putative membrane receptor.</text>
</comment>
<comment type="caution">
    <text evidence="10">The sequence shown here is derived from an EMBL/GenBank/DDBJ whole genome shotgun (WGS) entry which is preliminary data.</text>
</comment>
<dbReference type="GO" id="GO:0030154">
    <property type="term" value="P:cell differentiation"/>
    <property type="evidence" value="ECO:0007669"/>
    <property type="project" value="UniProtKB-UniRule"/>
</dbReference>
<dbReference type="InterPro" id="IPR009438">
    <property type="entry name" value="Phytosulfokine"/>
</dbReference>
<comment type="subcellular location">
    <subcellularLocation>
        <location evidence="1 9">Secreted</location>
    </subcellularLocation>
</comment>
<comment type="PTM">
    <text evidence="9">PSK-alpha is produced by endopeptidase digestion. PSK-beta is produced from PSK-alpha by exopeptidase digestion.</text>
</comment>
<dbReference type="AlphaFoldDB" id="A0AAV5LCP7"/>
<evidence type="ECO:0000256" key="3">
    <source>
        <dbReference type="ARBA" id="ARBA00022473"/>
    </source>
</evidence>
<dbReference type="PANTHER" id="PTHR33285:SF22">
    <property type="entry name" value="PHYTOSULFOKINES 6-RELATED"/>
    <property type="match status" value="1"/>
</dbReference>
<evidence type="ECO:0000256" key="5">
    <source>
        <dbReference type="ARBA" id="ARBA00022641"/>
    </source>
</evidence>
<evidence type="ECO:0000256" key="8">
    <source>
        <dbReference type="ARBA" id="ARBA00023030"/>
    </source>
</evidence>
<comment type="similarity">
    <text evidence="2 9">Belongs to the phytosulfokine family.</text>
</comment>
<keyword evidence="7 9" id="KW-0221">Differentiation</keyword>
<evidence type="ECO:0000256" key="7">
    <source>
        <dbReference type="ARBA" id="ARBA00022782"/>
    </source>
</evidence>
<dbReference type="GO" id="GO:0005576">
    <property type="term" value="C:extracellular region"/>
    <property type="evidence" value="ECO:0007669"/>
    <property type="project" value="UniProtKB-SubCell"/>
</dbReference>
<dbReference type="GO" id="GO:0008083">
    <property type="term" value="F:growth factor activity"/>
    <property type="evidence" value="ECO:0007669"/>
    <property type="project" value="UniProtKB-UniRule"/>
</dbReference>
<protein>
    <recommendedName>
        <fullName evidence="9">Phytosulfokine</fullName>
    </recommendedName>
    <component>
        <recommendedName>
            <fullName evidence="9">Phytosulfokine-alpha</fullName>
            <shortName evidence="9">PSK-alpha</shortName>
            <shortName evidence="9">Phytosulfokine-a</shortName>
        </recommendedName>
    </component>
    <component>
        <recommendedName>
            <fullName evidence="9">Phytosulfokine-beta</fullName>
            <shortName evidence="9">PSK-beta</shortName>
            <shortName evidence="9">Phytosulfokine-b</shortName>
        </recommendedName>
    </component>
</protein>
<evidence type="ECO:0000256" key="9">
    <source>
        <dbReference type="RuleBase" id="RU368031"/>
    </source>
</evidence>
<name>A0AAV5LCP7_9ROSI</name>
<feature type="chain" id="PRO_5043090025" description="Phytosulfokine" evidence="9">
    <location>
        <begin position="26"/>
        <end position="87"/>
    </location>
</feature>
<keyword evidence="11" id="KW-1185">Reference proteome</keyword>
<keyword evidence="6 9" id="KW-0732">Signal</keyword>
<dbReference type="GO" id="GO:0008283">
    <property type="term" value="P:cell population proliferation"/>
    <property type="evidence" value="ECO:0007669"/>
    <property type="project" value="UniProtKB-UniRule"/>
</dbReference>
<organism evidence="10 11">
    <name type="scientific">Rubroshorea leprosula</name>
    <dbReference type="NCBI Taxonomy" id="152421"/>
    <lineage>
        <taxon>Eukaryota</taxon>
        <taxon>Viridiplantae</taxon>
        <taxon>Streptophyta</taxon>
        <taxon>Embryophyta</taxon>
        <taxon>Tracheophyta</taxon>
        <taxon>Spermatophyta</taxon>
        <taxon>Magnoliopsida</taxon>
        <taxon>eudicotyledons</taxon>
        <taxon>Gunneridae</taxon>
        <taxon>Pentapetalae</taxon>
        <taxon>rosids</taxon>
        <taxon>malvids</taxon>
        <taxon>Malvales</taxon>
        <taxon>Dipterocarpaceae</taxon>
        <taxon>Rubroshorea</taxon>
    </lineage>
</organism>
<dbReference type="PANTHER" id="PTHR33285">
    <property type="entry name" value="PHYTOSULFOKINES 3"/>
    <property type="match status" value="1"/>
</dbReference>
<evidence type="ECO:0000256" key="1">
    <source>
        <dbReference type="ARBA" id="ARBA00004613"/>
    </source>
</evidence>
<evidence type="ECO:0000313" key="10">
    <source>
        <dbReference type="EMBL" id="GKV34863.1"/>
    </source>
</evidence>
<evidence type="ECO:0000256" key="4">
    <source>
        <dbReference type="ARBA" id="ARBA00022525"/>
    </source>
</evidence>
<keyword evidence="4 9" id="KW-0964">Secreted</keyword>
<comment type="function">
    <text evidence="9">Promotes plant cell differentiation, organogenesis and somatic embryogenesis as well as cell proliferation.</text>
</comment>
<keyword evidence="5 9" id="KW-0765">Sulfation</keyword>
<gene>
    <name evidence="10" type="ORF">SLEP1_g43204</name>
</gene>
<evidence type="ECO:0000313" key="11">
    <source>
        <dbReference type="Proteomes" id="UP001054252"/>
    </source>
</evidence>
<dbReference type="Proteomes" id="UP001054252">
    <property type="component" value="Unassembled WGS sequence"/>
</dbReference>
<evidence type="ECO:0000256" key="6">
    <source>
        <dbReference type="ARBA" id="ARBA00022729"/>
    </source>
</evidence>
<dbReference type="Pfam" id="PF06404">
    <property type="entry name" value="PSK"/>
    <property type="match status" value="1"/>
</dbReference>
<keyword evidence="3 9" id="KW-0217">Developmental protein</keyword>